<proteinExistence type="predicted"/>
<accession>A0A1G2M359</accession>
<reference evidence="2 3" key="1">
    <citation type="journal article" date="2016" name="Nat. Commun.">
        <title>Thousands of microbial genomes shed light on interconnected biogeochemical processes in an aquifer system.</title>
        <authorList>
            <person name="Anantharaman K."/>
            <person name="Brown C.T."/>
            <person name="Hug L.A."/>
            <person name="Sharon I."/>
            <person name="Castelle C.J."/>
            <person name="Probst A.J."/>
            <person name="Thomas B.C."/>
            <person name="Singh A."/>
            <person name="Wilkins M.J."/>
            <person name="Karaoz U."/>
            <person name="Brodie E.L."/>
            <person name="Williams K.H."/>
            <person name="Hubbard S.S."/>
            <person name="Banfield J.F."/>
        </authorList>
    </citation>
    <scope>NUCLEOTIDE SEQUENCE [LARGE SCALE GENOMIC DNA]</scope>
</reference>
<evidence type="ECO:0000313" key="2">
    <source>
        <dbReference type="EMBL" id="OHA18330.1"/>
    </source>
</evidence>
<dbReference type="STRING" id="1802301.A2664_02615"/>
<dbReference type="Proteomes" id="UP000178873">
    <property type="component" value="Unassembled WGS sequence"/>
</dbReference>
<dbReference type="Pfam" id="PF02643">
    <property type="entry name" value="DUF192"/>
    <property type="match status" value="1"/>
</dbReference>
<dbReference type="InterPro" id="IPR003795">
    <property type="entry name" value="DUF192"/>
</dbReference>
<keyword evidence="1" id="KW-0812">Transmembrane</keyword>
<gene>
    <name evidence="2" type="ORF">A2664_02615</name>
</gene>
<dbReference type="AlphaFoldDB" id="A0A1G2M359"/>
<dbReference type="PANTHER" id="PTHR37953">
    <property type="entry name" value="UPF0127 PROTEIN MJ1496"/>
    <property type="match status" value="1"/>
</dbReference>
<dbReference type="EMBL" id="MHRF01000007">
    <property type="protein sequence ID" value="OHA18330.1"/>
    <property type="molecule type" value="Genomic_DNA"/>
</dbReference>
<comment type="caution">
    <text evidence="2">The sequence shown here is derived from an EMBL/GenBank/DDBJ whole genome shotgun (WGS) entry which is preliminary data.</text>
</comment>
<name>A0A1G2M359_9BACT</name>
<evidence type="ECO:0000256" key="1">
    <source>
        <dbReference type="SAM" id="Phobius"/>
    </source>
</evidence>
<dbReference type="InterPro" id="IPR038695">
    <property type="entry name" value="Saro_0823-like_sf"/>
</dbReference>
<keyword evidence="1" id="KW-1133">Transmembrane helix</keyword>
<protein>
    <recommendedName>
        <fullName evidence="4">DUF192 domain-containing protein</fullName>
    </recommendedName>
</protein>
<evidence type="ECO:0000313" key="3">
    <source>
        <dbReference type="Proteomes" id="UP000178873"/>
    </source>
</evidence>
<dbReference type="PANTHER" id="PTHR37953:SF1">
    <property type="entry name" value="UPF0127 PROTEIN MJ1496"/>
    <property type="match status" value="1"/>
</dbReference>
<dbReference type="Gene3D" id="2.60.120.1140">
    <property type="entry name" value="Protein of unknown function DUF192"/>
    <property type="match status" value="1"/>
</dbReference>
<organism evidence="2 3">
    <name type="scientific">Candidatus Taylorbacteria bacterium RIFCSPHIGHO2_01_FULL_46_22b</name>
    <dbReference type="NCBI Taxonomy" id="1802301"/>
    <lineage>
        <taxon>Bacteria</taxon>
        <taxon>Candidatus Tayloriibacteriota</taxon>
    </lineage>
</organism>
<feature type="transmembrane region" description="Helical" evidence="1">
    <location>
        <begin position="7"/>
        <end position="27"/>
    </location>
</feature>
<keyword evidence="1" id="KW-0472">Membrane</keyword>
<evidence type="ECO:0008006" key="4">
    <source>
        <dbReference type="Google" id="ProtNLM"/>
    </source>
</evidence>
<sequence>MRKFSNTYTFALTIIVAILAGSIYWYLDSATSYFIEMPADGQKARTVFVTLNNRQIVAEVAQTNTELTKGLGGRLSLSSSEGMWFDFGKEDRWEIWMKDMLFPIDIIWFDKNLNIIKIAGEISPDTYPQVFTPDIDARFVLEVEAGFAKYSHLKEGMTVTVK</sequence>